<dbReference type="OrthoDB" id="10251234at2759"/>
<keyword evidence="1" id="KW-0506">mRNA capping</keyword>
<dbReference type="Pfam" id="PF01728">
    <property type="entry name" value="FtsJ"/>
    <property type="match status" value="1"/>
</dbReference>
<evidence type="ECO:0000259" key="4">
    <source>
        <dbReference type="PROSITE" id="PS51613"/>
    </source>
</evidence>
<keyword evidence="7" id="KW-1185">Reference proteome</keyword>
<comment type="catalytic activity">
    <reaction evidence="1">
        <text>a 5'-end (N(7)-methyl 5'-triphosphoguanosine)-ribonucleoside in mRNA + S-adenosyl-L-methionine = a 5'-end (N(7)-methyl 5'-triphosphoguanosine)-(2'-O-methyl-ribonucleoside) in mRNA + S-adenosyl-L-homocysteine + H(+)</text>
        <dbReference type="Rhea" id="RHEA:67020"/>
        <dbReference type="Rhea" id="RHEA-COMP:17167"/>
        <dbReference type="Rhea" id="RHEA-COMP:17168"/>
        <dbReference type="ChEBI" id="CHEBI:15378"/>
        <dbReference type="ChEBI" id="CHEBI:57856"/>
        <dbReference type="ChEBI" id="CHEBI:59789"/>
        <dbReference type="ChEBI" id="CHEBI:156461"/>
        <dbReference type="ChEBI" id="CHEBI:167609"/>
        <dbReference type="EC" id="2.1.1.57"/>
    </reaction>
</comment>
<reference evidence="7" key="1">
    <citation type="submission" date="2012-12" db="EMBL/GenBank/DDBJ databases">
        <authorList>
            <person name="Hellsten U."/>
            <person name="Grimwood J."/>
            <person name="Chapman J.A."/>
            <person name="Shapiro H."/>
            <person name="Aerts A."/>
            <person name="Otillar R.P."/>
            <person name="Terry A.Y."/>
            <person name="Boore J.L."/>
            <person name="Simakov O."/>
            <person name="Marletaz F."/>
            <person name="Cho S.-J."/>
            <person name="Edsinger-Gonzales E."/>
            <person name="Havlak P."/>
            <person name="Kuo D.-H."/>
            <person name="Larsson T."/>
            <person name="Lv J."/>
            <person name="Arendt D."/>
            <person name="Savage R."/>
            <person name="Osoegawa K."/>
            <person name="de Jong P."/>
            <person name="Lindberg D.R."/>
            <person name="Seaver E.C."/>
            <person name="Weisblat D.A."/>
            <person name="Putnam N.H."/>
            <person name="Grigoriev I.V."/>
            <person name="Rokhsar D.S."/>
        </authorList>
    </citation>
    <scope>NUCLEOTIDE SEQUENCE</scope>
    <source>
        <strain evidence="7">I ESC-2004</strain>
    </source>
</reference>
<dbReference type="EC" id="2.1.1.57" evidence="1"/>
<evidence type="ECO:0000313" key="7">
    <source>
        <dbReference type="Proteomes" id="UP000014760"/>
    </source>
</evidence>
<dbReference type="EMBL" id="KB308278">
    <property type="protein sequence ID" value="ELT98047.1"/>
    <property type="molecule type" value="Genomic_DNA"/>
</dbReference>
<dbReference type="OMA" id="CTLFLCK"/>
<feature type="region of interest" description="Disordered" evidence="2">
    <location>
        <begin position="1"/>
        <end position="33"/>
    </location>
</feature>
<evidence type="ECO:0000259" key="3">
    <source>
        <dbReference type="PROSITE" id="PS50174"/>
    </source>
</evidence>
<feature type="domain" description="RrmJ-type SAM-dependent 2'-O-MTase" evidence="4">
    <location>
        <begin position="134"/>
        <end position="352"/>
    </location>
</feature>
<dbReference type="Gene3D" id="3.30.470.30">
    <property type="entry name" value="DNA ligase/mRNA capping enzyme"/>
    <property type="match status" value="1"/>
</dbReference>
<dbReference type="FunFam" id="3.40.50.12760:FF:000004">
    <property type="entry name" value="FtsJ-like methyltransferase"/>
    <property type="match status" value="1"/>
</dbReference>
<dbReference type="GO" id="GO:0004483">
    <property type="term" value="F:methyltransferase cap1 activity"/>
    <property type="evidence" value="ECO:0007669"/>
    <property type="project" value="UniProtKB-UniRule"/>
</dbReference>
<evidence type="ECO:0000313" key="5">
    <source>
        <dbReference type="EMBL" id="ELT98047.1"/>
    </source>
</evidence>
<dbReference type="GO" id="GO:0016556">
    <property type="term" value="P:mRNA modification"/>
    <property type="evidence" value="ECO:0007669"/>
    <property type="project" value="UniProtKB-UniRule"/>
</dbReference>
<dbReference type="PROSITE" id="PS51613">
    <property type="entry name" value="SAM_MT_RRMJ"/>
    <property type="match status" value="1"/>
</dbReference>
<gene>
    <name evidence="5" type="ORF">CAPTEDRAFT_154782</name>
</gene>
<dbReference type="InterPro" id="IPR029063">
    <property type="entry name" value="SAM-dependent_MTases_sf"/>
</dbReference>
<dbReference type="PANTHER" id="PTHR16121">
    <property type="entry name" value="CAP-SPECIFIC MRNA (NUCLEOSIDE-2'-O-)-METHYLTRANSFERASE 1-RELATED"/>
    <property type="match status" value="1"/>
</dbReference>
<proteinExistence type="predicted"/>
<dbReference type="Proteomes" id="UP000014760">
    <property type="component" value="Unassembled WGS sequence"/>
</dbReference>
<dbReference type="PANTHER" id="PTHR16121:SF0">
    <property type="entry name" value="CAP-SPECIFIC MRNA (NUCLEOSIDE-2'-O-)-METHYLTRANSFERASE 1"/>
    <property type="match status" value="1"/>
</dbReference>
<evidence type="ECO:0000256" key="2">
    <source>
        <dbReference type="SAM" id="MobiDB-lite"/>
    </source>
</evidence>
<dbReference type="EnsemblMetazoa" id="CapteT154782">
    <property type="protein sequence ID" value="CapteP154782"/>
    <property type="gene ID" value="CapteG154782"/>
</dbReference>
<dbReference type="STRING" id="283909.R7TWQ8"/>
<dbReference type="PROSITE" id="PS50174">
    <property type="entry name" value="G_PATCH"/>
    <property type="match status" value="1"/>
</dbReference>
<dbReference type="GO" id="GO:0005737">
    <property type="term" value="C:cytoplasm"/>
    <property type="evidence" value="ECO:0007669"/>
    <property type="project" value="TreeGrafter"/>
</dbReference>
<dbReference type="SUPFAM" id="SSF53335">
    <property type="entry name" value="S-adenosyl-L-methionine-dependent methyltransferases"/>
    <property type="match status" value="1"/>
</dbReference>
<dbReference type="InterPro" id="IPR025816">
    <property type="entry name" value="RrmJ-type_MeTrfase"/>
</dbReference>
<dbReference type="InterPro" id="IPR050851">
    <property type="entry name" value="mRNA_Cap_2O-Ribose_MeTrfase"/>
</dbReference>
<name>R7TWQ8_CAPTE</name>
<dbReference type="HOGENOM" id="CLU_011097_0_0_1"/>
<keyword evidence="1" id="KW-0949">S-adenosyl-L-methionine</keyword>
<comment type="subcellular location">
    <subcellularLocation>
        <location evidence="1">Nucleus</location>
    </subcellularLocation>
</comment>
<dbReference type="GO" id="GO:0005634">
    <property type="term" value="C:nucleus"/>
    <property type="evidence" value="ECO:0007669"/>
    <property type="project" value="UniProtKB-SubCell"/>
</dbReference>
<evidence type="ECO:0000313" key="6">
    <source>
        <dbReference type="EnsemblMetazoa" id="CapteP154782"/>
    </source>
</evidence>
<comment type="function">
    <text evidence="1">S-adenosyl-L-methionine-dependent methyltransferase that mediates RNA cap1 2'-O-ribose methylation to the 5'-cap structure of RNAs. Methylates the ribose of the first nucleotide of a m(7)GpppG-capped mRNA to produce m(7)GpppNmp (cap1).</text>
</comment>
<dbReference type="Gene3D" id="3.40.50.12760">
    <property type="match status" value="1"/>
</dbReference>
<organism evidence="5">
    <name type="scientific">Capitella teleta</name>
    <name type="common">Polychaete worm</name>
    <dbReference type="NCBI Taxonomy" id="283909"/>
    <lineage>
        <taxon>Eukaryota</taxon>
        <taxon>Metazoa</taxon>
        <taxon>Spiralia</taxon>
        <taxon>Lophotrochozoa</taxon>
        <taxon>Annelida</taxon>
        <taxon>Polychaeta</taxon>
        <taxon>Sedentaria</taxon>
        <taxon>Scolecida</taxon>
        <taxon>Capitellidae</taxon>
        <taxon>Capitella</taxon>
    </lineage>
</organism>
<keyword evidence="1" id="KW-0507">mRNA processing</keyword>
<dbReference type="FunCoup" id="R7TWQ8">
    <property type="interactions" value="2359"/>
</dbReference>
<accession>R7TWQ8</accession>
<keyword evidence="1" id="KW-0489">Methyltransferase</keyword>
<reference evidence="6" key="3">
    <citation type="submission" date="2015-06" db="UniProtKB">
        <authorList>
            <consortium name="EnsemblMetazoa"/>
        </authorList>
    </citation>
    <scope>IDENTIFICATION</scope>
</reference>
<dbReference type="GO" id="GO:0006370">
    <property type="term" value="P:7-methylguanosine mRNA capping"/>
    <property type="evidence" value="ECO:0007669"/>
    <property type="project" value="UniProtKB-UniRule"/>
</dbReference>
<dbReference type="AlphaFoldDB" id="R7TWQ8"/>
<dbReference type="InterPro" id="IPR000467">
    <property type="entry name" value="G_patch_dom"/>
</dbReference>
<sequence>MGHVEGKGLGKNQQGRAEIIEASKQKGRRGLGSQVKGFEAKDVDWDASKDEVTVDETVSWIETCSDPVPSIEEMRTWMLEGPNKKTIDDETEFCNPDILRDILSCKSVFDHLEGEEMRKARTRSNPYELIKGVFFQNRAAMKMANMDAVLDFCFTEPRTVEGRSLVQPNELLYFADVCAGPGGFSEYVLWRKAPGETKGFGFTLKGNNDFKLEDFYSTHSEFFEPHYGKGGMHGDGDVYNPENLMEFQEFVLNSTDQKGVHFVMADGGFSVDGQENIQEVLSKRLYLCQFLAAMMILRPGGHFVCKLFDVFTPFSVGLTYLMHRAFHRVSLFKPVTSRPANSERYIICQNKRSDSLDIQTYFWEINLRMHELRSCTSFEQSTGVQHVVPLEMMKQNEAFFSYVVQSNHDLGHKQIISLAKIQTYAQNEELQEYDRQVQIRDQCLEKWKIPNNVRKAPERAVNLMQKLQALLNQTDLSDLLCQPVMLTADNLSRTVHSVHDYRCMVVGSKEPVLLLSKGKSAVMQWNGRVQSRWERMHQVNVELPRDTVVLAERVEELKGEGRGQRKVTAVHIIDGLVLCGTDIRHLHFRERIEKLRKFMRAISRPSRSDLAPIRVKETFRLEHIGKVLTSLEMRRLKSSGLPFRLCHCCHTVENGQSSYMIPAGISLYKTMKVPWMMAATRGAQAKLYFYNTETRKSQFDFPPEAQASYESCQKTQLFWEWGQGVVLNDEQQRVTNMNHHPDKVSGNAMIQYVHEKLNPKK</sequence>
<feature type="domain" description="G-patch" evidence="3">
    <location>
        <begin position="1"/>
        <end position="36"/>
    </location>
</feature>
<keyword evidence="1" id="KW-0808">Transferase</keyword>
<dbReference type="GO" id="GO:0003676">
    <property type="term" value="F:nucleic acid binding"/>
    <property type="evidence" value="ECO:0007669"/>
    <property type="project" value="UniProtKB-UniRule"/>
</dbReference>
<dbReference type="Pfam" id="PF01585">
    <property type="entry name" value="G-patch"/>
    <property type="match status" value="1"/>
</dbReference>
<keyword evidence="1" id="KW-0539">Nucleus</keyword>
<dbReference type="InterPro" id="IPR002877">
    <property type="entry name" value="RNA_MeTrfase_FtsJ_dom"/>
</dbReference>
<dbReference type="GO" id="GO:0032259">
    <property type="term" value="P:methylation"/>
    <property type="evidence" value="ECO:0007669"/>
    <property type="project" value="UniProtKB-KW"/>
</dbReference>
<dbReference type="SUPFAM" id="SSF56091">
    <property type="entry name" value="DNA ligase/mRNA capping enzyme, catalytic domain"/>
    <property type="match status" value="1"/>
</dbReference>
<evidence type="ECO:0000256" key="1">
    <source>
        <dbReference type="RuleBase" id="RU368012"/>
    </source>
</evidence>
<reference evidence="5 7" key="2">
    <citation type="journal article" date="2013" name="Nature">
        <title>Insights into bilaterian evolution from three spiralian genomes.</title>
        <authorList>
            <person name="Simakov O."/>
            <person name="Marletaz F."/>
            <person name="Cho S.J."/>
            <person name="Edsinger-Gonzales E."/>
            <person name="Havlak P."/>
            <person name="Hellsten U."/>
            <person name="Kuo D.H."/>
            <person name="Larsson T."/>
            <person name="Lv J."/>
            <person name="Arendt D."/>
            <person name="Savage R."/>
            <person name="Osoegawa K."/>
            <person name="de Jong P."/>
            <person name="Grimwood J."/>
            <person name="Chapman J.A."/>
            <person name="Shapiro H."/>
            <person name="Aerts A."/>
            <person name="Otillar R.P."/>
            <person name="Terry A.Y."/>
            <person name="Boore J.L."/>
            <person name="Grigoriev I.V."/>
            <person name="Lindberg D.R."/>
            <person name="Seaver E.C."/>
            <person name="Weisblat D.A."/>
            <person name="Putnam N.H."/>
            <person name="Rokhsar D.S."/>
        </authorList>
    </citation>
    <scope>NUCLEOTIDE SEQUENCE</scope>
    <source>
        <strain evidence="5 7">I ESC-2004</strain>
    </source>
</reference>
<dbReference type="EMBL" id="AMQN01010629">
    <property type="status" value="NOT_ANNOTATED_CDS"/>
    <property type="molecule type" value="Genomic_DNA"/>
</dbReference>
<protein>
    <recommendedName>
        <fullName evidence="1">Cap-specific mRNA (nucleoside-2'-O-)-methyltransferase 1</fullName>
        <ecNumber evidence="1">2.1.1.57</ecNumber>
    </recommendedName>
    <alternativeName>
        <fullName evidence="1">Cap1 2'O-ribose methyltransferase 1</fullName>
    </alternativeName>
</protein>